<feature type="compositionally biased region" description="Low complexity" evidence="3">
    <location>
        <begin position="634"/>
        <end position="650"/>
    </location>
</feature>
<organism evidence="5 6">
    <name type="scientific">Bifidobacterium saguini DSM 23967</name>
    <dbReference type="NCBI Taxonomy" id="1437607"/>
    <lineage>
        <taxon>Bacteria</taxon>
        <taxon>Bacillati</taxon>
        <taxon>Actinomycetota</taxon>
        <taxon>Actinomycetes</taxon>
        <taxon>Bifidobacteriales</taxon>
        <taxon>Bifidobacteriaceae</taxon>
        <taxon>Bifidobacterium</taxon>
    </lineage>
</organism>
<comment type="caution">
    <text evidence="5">The sequence shown here is derived from an EMBL/GenBank/DDBJ whole genome shotgun (WGS) entry which is preliminary data.</text>
</comment>
<dbReference type="InterPro" id="IPR032781">
    <property type="entry name" value="ABC_tran_Xtn"/>
</dbReference>
<dbReference type="InterPro" id="IPR051309">
    <property type="entry name" value="ABCF_ATPase"/>
</dbReference>
<dbReference type="GO" id="GO:0003677">
    <property type="term" value="F:DNA binding"/>
    <property type="evidence" value="ECO:0007669"/>
    <property type="project" value="InterPro"/>
</dbReference>
<protein>
    <submittedName>
        <fullName evidence="5">ATP binding protein of ABC transporter</fullName>
        <ecNumber evidence="5">3.6.3.33</ecNumber>
    </submittedName>
</protein>
<dbReference type="CDD" id="cd03221">
    <property type="entry name" value="ABCF_EF-3"/>
    <property type="match status" value="2"/>
</dbReference>
<gene>
    <name evidence="5" type="ORF">BISA_1095</name>
</gene>
<dbReference type="AlphaFoldDB" id="A0A087D8F7"/>
<dbReference type="Pfam" id="PF16326">
    <property type="entry name" value="ABC_tran_CTD"/>
    <property type="match status" value="1"/>
</dbReference>
<dbReference type="Pfam" id="PF12848">
    <property type="entry name" value="ABC_tran_Xtn"/>
    <property type="match status" value="1"/>
</dbReference>
<dbReference type="InterPro" id="IPR017871">
    <property type="entry name" value="ABC_transporter-like_CS"/>
</dbReference>
<evidence type="ECO:0000256" key="2">
    <source>
        <dbReference type="ARBA" id="ARBA00022840"/>
    </source>
</evidence>
<dbReference type="PROSITE" id="PS00211">
    <property type="entry name" value="ABC_TRANSPORTER_1"/>
    <property type="match status" value="2"/>
</dbReference>
<dbReference type="Proteomes" id="UP000029066">
    <property type="component" value="Unassembled WGS sequence"/>
</dbReference>
<dbReference type="InterPro" id="IPR003593">
    <property type="entry name" value="AAA+_ATPase"/>
</dbReference>
<dbReference type="GO" id="GO:0016887">
    <property type="term" value="F:ATP hydrolysis activity"/>
    <property type="evidence" value="ECO:0007669"/>
    <property type="project" value="InterPro"/>
</dbReference>
<evidence type="ECO:0000313" key="5">
    <source>
        <dbReference type="EMBL" id="KFI91807.1"/>
    </source>
</evidence>
<proteinExistence type="predicted"/>
<reference evidence="5 6" key="1">
    <citation type="submission" date="2014-03" db="EMBL/GenBank/DDBJ databases">
        <title>Genomics of Bifidobacteria.</title>
        <authorList>
            <person name="Ventura M."/>
            <person name="Milani C."/>
            <person name="Lugli G.A."/>
        </authorList>
    </citation>
    <scope>NUCLEOTIDE SEQUENCE [LARGE SCALE GENOMIC DNA]</scope>
    <source>
        <strain evidence="5 6">DSM 23967</strain>
    </source>
</reference>
<dbReference type="STRING" id="1437607.BISA_1095"/>
<sequence length="750" mass="82091">MPTYDIGLEHVSLAFATKTIFTDVTQGVFEGDRIGIVGRNGDGKSTLLHLFRGTQEPDSGRVTKRGGLTFGMLDQRDPLDDNATIREAALEGRADYEWASDNTSREIVEALLGGMSLDAKVGSLSGGQRRRADLARLLLKDWDILALDEPTNHLDVVTIHWLAEHLKNRWSKGQGALLLVTHDRWFLDEVCESMWEVHDGVIEPFEGGYSAYMLQRVERDRQADVRETKRRNLARKELAWLSRGARARSTKQKFHVKAARELIADVPPMRNTLELKQMATSRLGKQVVDLVDVTQIFEKPQGMADIDPDVAALSASASRVDVVNAMYAEPQLHSSVEVAVTDMTDPRLVDAGVSEAVEAAEEARKKAEAEGSNPQLADDREVRRMNTGGETIGEADADTAAASATSAARKVTVSGREILDDVTWLIGPGDRFGIVGANGAGKSTLLKLIDGTLTPTAGHVNIGKTVKFAVLSQRLDELEKLGKYKIKEVLSRYKPSYIVDGKEVTPGQLMERLGFESAQLMTPIRDLSGGQKRRMQLLLILLDEPNVLIMDEPGNDLDTDMLAVMEDLLDTWPGTLIVVSHDRYLLERVTDQQFALLGGKVRHLPGGVQDYLDMVEAIKNGKGLPADTPGFAGTGSSSAKRKSSASPSKGEVAQSAGGGLRVETQSQNSDEDSTPKLTGKAFHEASKRVNAIERKLAKLEEQKADLEAQMAAHDPSDYEGLNKLNEQLTAINTENDDLEAEWLELSEQLG</sequence>
<accession>A0A087D8F7</accession>
<dbReference type="Gene3D" id="1.10.287.380">
    <property type="entry name" value="Valyl-tRNA synthetase, C-terminal domain"/>
    <property type="match status" value="1"/>
</dbReference>
<dbReference type="InterPro" id="IPR032524">
    <property type="entry name" value="ABC_tran_C"/>
</dbReference>
<dbReference type="SUPFAM" id="SSF52540">
    <property type="entry name" value="P-loop containing nucleoside triphosphate hydrolases"/>
    <property type="match status" value="2"/>
</dbReference>
<feature type="domain" description="ABC transporter" evidence="4">
    <location>
        <begin position="6"/>
        <end position="224"/>
    </location>
</feature>
<evidence type="ECO:0000256" key="1">
    <source>
        <dbReference type="ARBA" id="ARBA00022741"/>
    </source>
</evidence>
<dbReference type="SMART" id="SM00382">
    <property type="entry name" value="AAA"/>
    <property type="match status" value="2"/>
</dbReference>
<name>A0A087D8F7_9BIFI</name>
<feature type="region of interest" description="Disordered" evidence="3">
    <location>
        <begin position="623"/>
        <end position="685"/>
    </location>
</feature>
<evidence type="ECO:0000256" key="3">
    <source>
        <dbReference type="SAM" id="MobiDB-lite"/>
    </source>
</evidence>
<dbReference type="EC" id="3.6.3.33" evidence="5"/>
<dbReference type="PANTHER" id="PTHR42855:SF1">
    <property type="entry name" value="ABC TRANSPORTER DOMAIN-CONTAINING PROTEIN"/>
    <property type="match status" value="1"/>
</dbReference>
<dbReference type="InterPro" id="IPR037118">
    <property type="entry name" value="Val-tRNA_synth_C_sf"/>
</dbReference>
<dbReference type="OrthoDB" id="3169603at2"/>
<dbReference type="GO" id="GO:0005524">
    <property type="term" value="F:ATP binding"/>
    <property type="evidence" value="ECO:0007669"/>
    <property type="project" value="UniProtKB-KW"/>
</dbReference>
<evidence type="ECO:0000259" key="4">
    <source>
        <dbReference type="PROSITE" id="PS50893"/>
    </source>
</evidence>
<evidence type="ECO:0000313" key="6">
    <source>
        <dbReference type="Proteomes" id="UP000029066"/>
    </source>
</evidence>
<dbReference type="EMBL" id="JGZN01000013">
    <property type="protein sequence ID" value="KFI91807.1"/>
    <property type="molecule type" value="Genomic_DNA"/>
</dbReference>
<feature type="domain" description="ABC transporter" evidence="4">
    <location>
        <begin position="402"/>
        <end position="623"/>
    </location>
</feature>
<dbReference type="InterPro" id="IPR003439">
    <property type="entry name" value="ABC_transporter-like_ATP-bd"/>
</dbReference>
<keyword evidence="1" id="KW-0547">Nucleotide-binding</keyword>
<dbReference type="Pfam" id="PF00005">
    <property type="entry name" value="ABC_tran"/>
    <property type="match status" value="2"/>
</dbReference>
<keyword evidence="2" id="KW-0067">ATP-binding</keyword>
<dbReference type="PROSITE" id="PS50893">
    <property type="entry name" value="ABC_TRANSPORTER_2"/>
    <property type="match status" value="2"/>
</dbReference>
<keyword evidence="5" id="KW-0378">Hydrolase</keyword>
<dbReference type="PANTHER" id="PTHR42855">
    <property type="entry name" value="ABC TRANSPORTER ATP-BINDING SUBUNIT"/>
    <property type="match status" value="1"/>
</dbReference>
<dbReference type="InterPro" id="IPR027417">
    <property type="entry name" value="P-loop_NTPase"/>
</dbReference>
<dbReference type="Gene3D" id="3.40.50.300">
    <property type="entry name" value="P-loop containing nucleotide triphosphate hydrolases"/>
    <property type="match status" value="2"/>
</dbReference>